<evidence type="ECO:0000313" key="8">
    <source>
        <dbReference type="Proteomes" id="UP000015388"/>
    </source>
</evidence>
<dbReference type="Pfam" id="PF02656">
    <property type="entry name" value="DUF202"/>
    <property type="match status" value="1"/>
</dbReference>
<dbReference type="KEGG" id="cmd:B841_12530"/>
<dbReference type="Proteomes" id="UP000015388">
    <property type="component" value="Chromosome"/>
</dbReference>
<keyword evidence="8" id="KW-1185">Reference proteome</keyword>
<dbReference type="PATRIC" id="fig|1224163.3.peg.2531"/>
<dbReference type="AlphaFoldDB" id="S5TME4"/>
<dbReference type="eggNOG" id="COG2149">
    <property type="taxonomic scope" value="Bacteria"/>
</dbReference>
<keyword evidence="3 5" id="KW-1133">Transmembrane helix</keyword>
<dbReference type="EMBL" id="CP003924">
    <property type="protein sequence ID" value="AGS35976.1"/>
    <property type="molecule type" value="Genomic_DNA"/>
</dbReference>
<gene>
    <name evidence="7" type="ORF">B841_12530</name>
</gene>
<comment type="subcellular location">
    <subcellularLocation>
        <location evidence="1">Endomembrane system</location>
        <topology evidence="1">Multi-pass membrane protein</topology>
    </subcellularLocation>
</comment>
<keyword evidence="2 5" id="KW-0812">Transmembrane</keyword>
<evidence type="ECO:0000256" key="5">
    <source>
        <dbReference type="SAM" id="Phobius"/>
    </source>
</evidence>
<keyword evidence="4 5" id="KW-0472">Membrane</keyword>
<feature type="domain" description="DUF202" evidence="6">
    <location>
        <begin position="13"/>
        <end position="74"/>
    </location>
</feature>
<feature type="transmembrane region" description="Helical" evidence="5">
    <location>
        <begin position="46"/>
        <end position="66"/>
    </location>
</feature>
<dbReference type="InterPro" id="IPR003807">
    <property type="entry name" value="DUF202"/>
</dbReference>
<reference evidence="7 8" key="1">
    <citation type="submission" date="2012-11" db="EMBL/GenBank/DDBJ databases">
        <title>The complete genome sequence of Corynebacterium maris Coryn-1 (=DSM 45190).</title>
        <authorList>
            <person name="Schaffert L."/>
            <person name="Albersmeier A."/>
            <person name="Kalinowski J."/>
            <person name="Ruckert C."/>
        </authorList>
    </citation>
    <scope>NUCLEOTIDE SEQUENCE [LARGE SCALE GENOMIC DNA]</scope>
    <source>
        <strain evidence="8">Coryn-1</strain>
    </source>
</reference>
<feature type="transmembrane region" description="Helical" evidence="5">
    <location>
        <begin position="87"/>
        <end position="110"/>
    </location>
</feature>
<sequence>MTDRRLSRGLHEDPGLQPERTSLSWTRTSLSLMVVAATMVRWSAEFPAVILVLATLMFGLALVIVLDGRPRYERGAWGIAGEAMTPNIVPVAVVTACMVLFGVTELALILRSMAGA</sequence>
<dbReference type="HOGENOM" id="CLU_150487_1_1_11"/>
<protein>
    <recommendedName>
        <fullName evidence="6">DUF202 domain-containing protein</fullName>
    </recommendedName>
</protein>
<evidence type="ECO:0000256" key="3">
    <source>
        <dbReference type="ARBA" id="ARBA00022989"/>
    </source>
</evidence>
<evidence type="ECO:0000259" key="6">
    <source>
        <dbReference type="Pfam" id="PF02656"/>
    </source>
</evidence>
<evidence type="ECO:0000256" key="2">
    <source>
        <dbReference type="ARBA" id="ARBA00022692"/>
    </source>
</evidence>
<name>S5TME4_9CORY</name>
<proteinExistence type="predicted"/>
<evidence type="ECO:0000313" key="7">
    <source>
        <dbReference type="EMBL" id="AGS35976.1"/>
    </source>
</evidence>
<dbReference type="STRING" id="1224163.B841_12530"/>
<dbReference type="GO" id="GO:0012505">
    <property type="term" value="C:endomembrane system"/>
    <property type="evidence" value="ECO:0007669"/>
    <property type="project" value="UniProtKB-SubCell"/>
</dbReference>
<accession>S5TME4</accession>
<organism evidence="7 8">
    <name type="scientific">Corynebacterium maris DSM 45190</name>
    <dbReference type="NCBI Taxonomy" id="1224163"/>
    <lineage>
        <taxon>Bacteria</taxon>
        <taxon>Bacillati</taxon>
        <taxon>Actinomycetota</taxon>
        <taxon>Actinomycetes</taxon>
        <taxon>Mycobacteriales</taxon>
        <taxon>Corynebacteriaceae</taxon>
        <taxon>Corynebacterium</taxon>
    </lineage>
</organism>
<evidence type="ECO:0000256" key="4">
    <source>
        <dbReference type="ARBA" id="ARBA00023136"/>
    </source>
</evidence>
<dbReference type="RefSeq" id="WP_020936557.1">
    <property type="nucleotide sequence ID" value="NC_021915.1"/>
</dbReference>
<evidence type="ECO:0000256" key="1">
    <source>
        <dbReference type="ARBA" id="ARBA00004127"/>
    </source>
</evidence>